<keyword evidence="9" id="KW-1185">Reference proteome</keyword>
<feature type="domain" description="TAFII28-like protein" evidence="7">
    <location>
        <begin position="236"/>
        <end position="320"/>
    </location>
</feature>
<comment type="similarity">
    <text evidence="2">Belongs to the TAF11 family.</text>
</comment>
<accession>A0ABR2ZN03</accession>
<sequence length="343" mass="36072">MCRVQNLKHSPEERKELTLPKTMDAPYTFDDTPSPPAAPATPTPHPGPGRPKGSGAKRGRKPRGGGTASPRAMTADITTSASPAISSPQFQQLNWSLANSGAGPSSNASVIQGPSFAGPKAQSSVSSNGIQAYGTGSGSSQAPGTPRGYSPSFLRDLAAQANIPASALEAAGLNVGSSTGGATSAVGRVASLPPARPGGQADEDGEGDDELFPAMADDDYSAQLYFQSQSKDNLKVLMENLSPEQYDRFEAYRRHALPKQAIRKVIQQTVGAQVSQPVAQIIAGFSKVFVGEMVEKARAVQARRGDTGPLSPDHLREAYRMYQEETGRVGAARPVRAKKLFVR</sequence>
<keyword evidence="4" id="KW-0804">Transcription</keyword>
<organism evidence="8 9">
    <name type="scientific">Marasmius tenuissimus</name>
    <dbReference type="NCBI Taxonomy" id="585030"/>
    <lineage>
        <taxon>Eukaryota</taxon>
        <taxon>Fungi</taxon>
        <taxon>Dikarya</taxon>
        <taxon>Basidiomycota</taxon>
        <taxon>Agaricomycotina</taxon>
        <taxon>Agaricomycetes</taxon>
        <taxon>Agaricomycetidae</taxon>
        <taxon>Agaricales</taxon>
        <taxon>Marasmiineae</taxon>
        <taxon>Marasmiaceae</taxon>
        <taxon>Marasmius</taxon>
    </lineage>
</organism>
<feature type="compositionally biased region" description="Basic and acidic residues" evidence="6">
    <location>
        <begin position="9"/>
        <end position="18"/>
    </location>
</feature>
<feature type="region of interest" description="Disordered" evidence="6">
    <location>
        <begin position="188"/>
        <end position="209"/>
    </location>
</feature>
<dbReference type="PANTHER" id="PTHR13218">
    <property type="entry name" value="TRANSCRIPTION INITIATION FACTOR TFIID SUBUNIT 11-RELATED"/>
    <property type="match status" value="1"/>
</dbReference>
<keyword evidence="5" id="KW-0539">Nucleus</keyword>
<comment type="caution">
    <text evidence="8">The sequence shown here is derived from an EMBL/GenBank/DDBJ whole genome shotgun (WGS) entry which is preliminary data.</text>
</comment>
<evidence type="ECO:0000256" key="5">
    <source>
        <dbReference type="ARBA" id="ARBA00023242"/>
    </source>
</evidence>
<comment type="subcellular location">
    <subcellularLocation>
        <location evidence="1">Nucleus</location>
    </subcellularLocation>
</comment>
<reference evidence="8 9" key="1">
    <citation type="submission" date="2024-05" db="EMBL/GenBank/DDBJ databases">
        <title>A draft genome resource for the thread blight pathogen Marasmius tenuissimus strain MS-2.</title>
        <authorList>
            <person name="Yulfo-Soto G.E."/>
            <person name="Baruah I.K."/>
            <person name="Amoako-Attah I."/>
            <person name="Bukari Y."/>
            <person name="Meinhardt L.W."/>
            <person name="Bailey B.A."/>
            <person name="Cohen S.P."/>
        </authorList>
    </citation>
    <scope>NUCLEOTIDE SEQUENCE [LARGE SCALE GENOMIC DNA]</scope>
    <source>
        <strain evidence="8 9">MS-2</strain>
    </source>
</reference>
<dbReference type="PANTHER" id="PTHR13218:SF8">
    <property type="entry name" value="TRANSCRIPTION INITIATION FACTOR TFIID SUBUNIT 11"/>
    <property type="match status" value="1"/>
</dbReference>
<feature type="compositionally biased region" description="Polar residues" evidence="6">
    <location>
        <begin position="76"/>
        <end position="95"/>
    </location>
</feature>
<feature type="compositionally biased region" description="Pro residues" evidence="6">
    <location>
        <begin position="33"/>
        <end position="49"/>
    </location>
</feature>
<dbReference type="Proteomes" id="UP001437256">
    <property type="component" value="Unassembled WGS sequence"/>
</dbReference>
<name>A0ABR2ZN03_9AGAR</name>
<evidence type="ECO:0000313" key="8">
    <source>
        <dbReference type="EMBL" id="KAL0062569.1"/>
    </source>
</evidence>
<protein>
    <submittedName>
        <fullName evidence="8">Transcription initiation factor TFIID subunit 11</fullName>
    </submittedName>
</protein>
<dbReference type="InterPro" id="IPR006809">
    <property type="entry name" value="TAFII28_dom"/>
</dbReference>
<feature type="region of interest" description="Disordered" evidence="6">
    <location>
        <begin position="1"/>
        <end position="151"/>
    </location>
</feature>
<dbReference type="InterPro" id="IPR045127">
    <property type="entry name" value="TAF11-like"/>
</dbReference>
<dbReference type="EMBL" id="JBBXMP010000102">
    <property type="protein sequence ID" value="KAL0062569.1"/>
    <property type="molecule type" value="Genomic_DNA"/>
</dbReference>
<feature type="compositionally biased region" description="Polar residues" evidence="6">
    <location>
        <begin position="121"/>
        <end position="130"/>
    </location>
</feature>
<evidence type="ECO:0000256" key="4">
    <source>
        <dbReference type="ARBA" id="ARBA00023163"/>
    </source>
</evidence>
<evidence type="ECO:0000256" key="1">
    <source>
        <dbReference type="ARBA" id="ARBA00004123"/>
    </source>
</evidence>
<evidence type="ECO:0000256" key="2">
    <source>
        <dbReference type="ARBA" id="ARBA00009788"/>
    </source>
</evidence>
<dbReference type="CDD" id="cd08048">
    <property type="entry name" value="HFD_TAF11"/>
    <property type="match status" value="1"/>
</dbReference>
<evidence type="ECO:0000259" key="7">
    <source>
        <dbReference type="Pfam" id="PF04719"/>
    </source>
</evidence>
<gene>
    <name evidence="8" type="primary">TAF11</name>
    <name evidence="8" type="ORF">AAF712_010608</name>
</gene>
<dbReference type="Gene3D" id="1.10.20.10">
    <property type="entry name" value="Histone, subunit A"/>
    <property type="match status" value="1"/>
</dbReference>
<evidence type="ECO:0000256" key="3">
    <source>
        <dbReference type="ARBA" id="ARBA00023015"/>
    </source>
</evidence>
<feature type="compositionally biased region" description="Low complexity" evidence="6">
    <location>
        <begin position="96"/>
        <end position="109"/>
    </location>
</feature>
<evidence type="ECO:0000313" key="9">
    <source>
        <dbReference type="Proteomes" id="UP001437256"/>
    </source>
</evidence>
<dbReference type="SUPFAM" id="SSF47113">
    <property type="entry name" value="Histone-fold"/>
    <property type="match status" value="1"/>
</dbReference>
<evidence type="ECO:0000256" key="6">
    <source>
        <dbReference type="SAM" id="MobiDB-lite"/>
    </source>
</evidence>
<keyword evidence="3" id="KW-0805">Transcription regulation</keyword>
<dbReference type="InterPro" id="IPR009072">
    <property type="entry name" value="Histone-fold"/>
</dbReference>
<proteinExistence type="inferred from homology"/>
<dbReference type="Pfam" id="PF04719">
    <property type="entry name" value="TAFII28"/>
    <property type="match status" value="1"/>
</dbReference>